<name>A0A4Y2MS36_ARAVE</name>
<feature type="compositionally biased region" description="Polar residues" evidence="1">
    <location>
        <begin position="22"/>
        <end position="48"/>
    </location>
</feature>
<proteinExistence type="predicted"/>
<dbReference type="Proteomes" id="UP000499080">
    <property type="component" value="Unassembled WGS sequence"/>
</dbReference>
<keyword evidence="3" id="KW-1185">Reference proteome</keyword>
<feature type="region of interest" description="Disordered" evidence="1">
    <location>
        <begin position="22"/>
        <end position="60"/>
    </location>
</feature>
<organism evidence="2 3">
    <name type="scientific">Araneus ventricosus</name>
    <name type="common">Orbweaver spider</name>
    <name type="synonym">Epeira ventricosa</name>
    <dbReference type="NCBI Taxonomy" id="182803"/>
    <lineage>
        <taxon>Eukaryota</taxon>
        <taxon>Metazoa</taxon>
        <taxon>Ecdysozoa</taxon>
        <taxon>Arthropoda</taxon>
        <taxon>Chelicerata</taxon>
        <taxon>Arachnida</taxon>
        <taxon>Araneae</taxon>
        <taxon>Araneomorphae</taxon>
        <taxon>Entelegynae</taxon>
        <taxon>Araneoidea</taxon>
        <taxon>Araneidae</taxon>
        <taxon>Araneus</taxon>
    </lineage>
</organism>
<sequence>MDEIWIDIVAKIVQCMYGENSPTSRITVNENSPTSRITENENSPTSRITENENSPRSRITENENSLTSIIMEYENRPMRTITVNDTLFSNNPENTKLK</sequence>
<dbReference type="EMBL" id="BGPR01007845">
    <property type="protein sequence ID" value="GBN29955.1"/>
    <property type="molecule type" value="Genomic_DNA"/>
</dbReference>
<reference evidence="2 3" key="1">
    <citation type="journal article" date="2019" name="Sci. Rep.">
        <title>Orb-weaving spider Araneus ventricosus genome elucidates the spidroin gene catalogue.</title>
        <authorList>
            <person name="Kono N."/>
            <person name="Nakamura H."/>
            <person name="Ohtoshi R."/>
            <person name="Moran D.A.P."/>
            <person name="Shinohara A."/>
            <person name="Yoshida Y."/>
            <person name="Fujiwara M."/>
            <person name="Mori M."/>
            <person name="Tomita M."/>
            <person name="Arakawa K."/>
        </authorList>
    </citation>
    <scope>NUCLEOTIDE SEQUENCE [LARGE SCALE GENOMIC DNA]</scope>
</reference>
<dbReference type="AlphaFoldDB" id="A0A4Y2MS36"/>
<feature type="compositionally biased region" description="Basic and acidic residues" evidence="1">
    <location>
        <begin position="49"/>
        <end position="60"/>
    </location>
</feature>
<comment type="caution">
    <text evidence="2">The sequence shown here is derived from an EMBL/GenBank/DDBJ whole genome shotgun (WGS) entry which is preliminary data.</text>
</comment>
<protein>
    <submittedName>
        <fullName evidence="2">Uncharacterized protein</fullName>
    </submittedName>
</protein>
<evidence type="ECO:0000313" key="2">
    <source>
        <dbReference type="EMBL" id="GBN29955.1"/>
    </source>
</evidence>
<evidence type="ECO:0000256" key="1">
    <source>
        <dbReference type="SAM" id="MobiDB-lite"/>
    </source>
</evidence>
<accession>A0A4Y2MS36</accession>
<evidence type="ECO:0000313" key="3">
    <source>
        <dbReference type="Proteomes" id="UP000499080"/>
    </source>
</evidence>
<gene>
    <name evidence="2" type="ORF">AVEN_183785_1</name>
</gene>